<proteinExistence type="predicted"/>
<comment type="caution">
    <text evidence="1">The sequence shown here is derived from an EMBL/GenBank/DDBJ whole genome shotgun (WGS) entry which is preliminary data.</text>
</comment>
<dbReference type="RefSeq" id="WP_215669127.1">
    <property type="nucleotide sequence ID" value="NZ_JAFJYC010000001.1"/>
</dbReference>
<reference evidence="1 2" key="1">
    <citation type="journal article" date="2021" name="Genome Biol. Evol.">
        <title>The evolution of interdependence in a four-way mealybug symbiosis.</title>
        <authorList>
            <person name="Garber A.I."/>
            <person name="Kupper M."/>
            <person name="Laetsch D.R."/>
            <person name="Weldon S.R."/>
            <person name="Ladinsky M.S."/>
            <person name="Bjorkman P.J."/>
            <person name="McCutcheon J.P."/>
        </authorList>
    </citation>
    <scope>NUCLEOTIDE SEQUENCE [LARGE SCALE GENOMIC DNA]</scope>
    <source>
        <strain evidence="1">SOD</strain>
    </source>
</reference>
<organism evidence="1 2">
    <name type="scientific">Candidatus Sodalis endolongispinus</name>
    <dbReference type="NCBI Taxonomy" id="2812662"/>
    <lineage>
        <taxon>Bacteria</taxon>
        <taxon>Pseudomonadati</taxon>
        <taxon>Pseudomonadota</taxon>
        <taxon>Gammaproteobacteria</taxon>
        <taxon>Enterobacterales</taxon>
        <taxon>Bruguierivoracaceae</taxon>
        <taxon>Sodalis</taxon>
    </lineage>
</organism>
<name>A0ABS5YBL1_9GAMM</name>
<evidence type="ECO:0000313" key="1">
    <source>
        <dbReference type="EMBL" id="MBT9431925.1"/>
    </source>
</evidence>
<keyword evidence="2" id="KW-1185">Reference proteome</keyword>
<dbReference type="EMBL" id="JAFJYC010000001">
    <property type="protein sequence ID" value="MBT9431925.1"/>
    <property type="molecule type" value="Genomic_DNA"/>
</dbReference>
<gene>
    <name evidence="1" type="ORF">JZM24_06850</name>
</gene>
<sequence>MPSVEPTVFTFLLGHDFSMMSLASAIEPLRSYNRLFKERAFTWHLASLNGEPVTAANGIPFPTCPIHDVLADSHYLFICGGERVVAPQFERGYQSARRRAPACLSDLCPPERSCWRNAGY</sequence>
<evidence type="ECO:0000313" key="2">
    <source>
        <dbReference type="Proteomes" id="UP000811282"/>
    </source>
</evidence>
<dbReference type="Proteomes" id="UP000811282">
    <property type="component" value="Unassembled WGS sequence"/>
</dbReference>
<dbReference type="InterPro" id="IPR029062">
    <property type="entry name" value="Class_I_gatase-like"/>
</dbReference>
<dbReference type="Gene3D" id="3.40.50.880">
    <property type="match status" value="1"/>
</dbReference>
<protein>
    <recommendedName>
        <fullName evidence="3">AraC family transcriptional regulator</fullName>
    </recommendedName>
</protein>
<evidence type="ECO:0008006" key="3">
    <source>
        <dbReference type="Google" id="ProtNLM"/>
    </source>
</evidence>
<accession>A0ABS5YBL1</accession>
<dbReference type="SUPFAM" id="SSF52317">
    <property type="entry name" value="Class I glutamine amidotransferase-like"/>
    <property type="match status" value="1"/>
</dbReference>